<dbReference type="PANTHER" id="PTHR15494">
    <property type="entry name" value="CALCIUM-BINDING TYROSINE PHOSPHORYLATION-REGULATED PROTEIN"/>
    <property type="match status" value="1"/>
</dbReference>
<dbReference type="Proteomes" id="UP001346869">
    <property type="component" value="Unassembled WGS sequence"/>
</dbReference>
<feature type="compositionally biased region" description="Polar residues" evidence="1">
    <location>
        <begin position="205"/>
        <end position="214"/>
    </location>
</feature>
<dbReference type="PANTHER" id="PTHR15494:SF0">
    <property type="entry name" value="CALCIUM-BINDING TYROSINE PHOSPHORYLATION-REGULATED PROTEIN"/>
    <property type="match status" value="1"/>
</dbReference>
<evidence type="ECO:0008006" key="4">
    <source>
        <dbReference type="Google" id="ProtNLM"/>
    </source>
</evidence>
<dbReference type="GO" id="GO:0048240">
    <property type="term" value="P:sperm capacitation"/>
    <property type="evidence" value="ECO:0007669"/>
    <property type="project" value="InterPro"/>
</dbReference>
<protein>
    <recommendedName>
        <fullName evidence="4">RIIa domain-containing protein</fullName>
    </recommendedName>
</protein>
<organism evidence="2 3">
    <name type="scientific">Eleginops maclovinus</name>
    <name type="common">Patagonian blennie</name>
    <name type="synonym">Eleginus maclovinus</name>
    <dbReference type="NCBI Taxonomy" id="56733"/>
    <lineage>
        <taxon>Eukaryota</taxon>
        <taxon>Metazoa</taxon>
        <taxon>Chordata</taxon>
        <taxon>Craniata</taxon>
        <taxon>Vertebrata</taxon>
        <taxon>Euteleostomi</taxon>
        <taxon>Actinopterygii</taxon>
        <taxon>Neopterygii</taxon>
        <taxon>Teleostei</taxon>
        <taxon>Neoteleostei</taxon>
        <taxon>Acanthomorphata</taxon>
        <taxon>Eupercaria</taxon>
        <taxon>Perciformes</taxon>
        <taxon>Notothenioidei</taxon>
        <taxon>Eleginopidae</taxon>
        <taxon>Eleginops</taxon>
    </lineage>
</organism>
<proteinExistence type="predicted"/>
<dbReference type="GO" id="GO:0035686">
    <property type="term" value="C:sperm fibrous sheath"/>
    <property type="evidence" value="ECO:0007669"/>
    <property type="project" value="TreeGrafter"/>
</dbReference>
<comment type="caution">
    <text evidence="2">The sequence shown here is derived from an EMBL/GenBank/DDBJ whole genome shotgun (WGS) entry which is preliminary data.</text>
</comment>
<reference evidence="2 3" key="2">
    <citation type="journal article" date="2023" name="Mol. Biol. Evol.">
        <title>Genomics of Secondarily Temperate Adaptation in the Only Non-Antarctic Icefish.</title>
        <authorList>
            <person name="Rivera-Colon A.G."/>
            <person name="Rayamajhi N."/>
            <person name="Minhas B.F."/>
            <person name="Madrigal G."/>
            <person name="Bilyk K.T."/>
            <person name="Yoon V."/>
            <person name="Hune M."/>
            <person name="Gregory S."/>
            <person name="Cheng C.H.C."/>
            <person name="Catchen J.M."/>
        </authorList>
    </citation>
    <scope>NUCLEOTIDE SEQUENCE [LARGE SCALE GENOMIC DNA]</scope>
    <source>
        <strain evidence="2">JMC-PN-2008</strain>
    </source>
</reference>
<dbReference type="CDD" id="cd12100">
    <property type="entry name" value="DD_CABYR_SP17"/>
    <property type="match status" value="1"/>
</dbReference>
<gene>
    <name evidence="2" type="ORF">PBY51_018724</name>
</gene>
<dbReference type="EMBL" id="JAUZQC010000003">
    <property type="protein sequence ID" value="KAK5873709.1"/>
    <property type="molecule type" value="Genomic_DNA"/>
</dbReference>
<dbReference type="SUPFAM" id="SSF47391">
    <property type="entry name" value="Dimerization-anchoring domain of cAMP-dependent PK regulatory subunit"/>
    <property type="match status" value="1"/>
</dbReference>
<dbReference type="GO" id="GO:0005509">
    <property type="term" value="F:calcium ion binding"/>
    <property type="evidence" value="ECO:0007669"/>
    <property type="project" value="InterPro"/>
</dbReference>
<dbReference type="AlphaFoldDB" id="A0AAN7YAK8"/>
<feature type="region of interest" description="Disordered" evidence="1">
    <location>
        <begin position="166"/>
        <end position="224"/>
    </location>
</feature>
<evidence type="ECO:0000313" key="2">
    <source>
        <dbReference type="EMBL" id="KAK5873709.1"/>
    </source>
</evidence>
<reference evidence="2 3" key="1">
    <citation type="journal article" date="2023" name="Genes (Basel)">
        <title>Chromosome-Level Genome Assembly and Circadian Gene Repertoire of the Patagonia Blennie Eleginops maclovinus-The Closest Ancestral Proxy of Antarctic Cryonotothenioids.</title>
        <authorList>
            <person name="Cheng C.C."/>
            <person name="Rivera-Colon A.G."/>
            <person name="Minhas B.F."/>
            <person name="Wilson L."/>
            <person name="Rayamajhi N."/>
            <person name="Vargas-Chacoff L."/>
            <person name="Catchen J.M."/>
        </authorList>
    </citation>
    <scope>NUCLEOTIDE SEQUENCE [LARGE SCALE GENOMIC DNA]</scope>
    <source>
        <strain evidence="2">JMC-PN-2008</strain>
    </source>
</reference>
<accession>A0AAN7YAK8</accession>
<feature type="region of interest" description="Disordered" evidence="1">
    <location>
        <begin position="113"/>
        <end position="139"/>
    </location>
</feature>
<keyword evidence="3" id="KW-1185">Reference proteome</keyword>
<evidence type="ECO:0000256" key="1">
    <source>
        <dbReference type="SAM" id="MobiDB-lite"/>
    </source>
</evidence>
<dbReference type="Gene3D" id="1.20.890.10">
    <property type="entry name" value="cAMP-dependent protein kinase regulatory subunit, dimerization-anchoring domain"/>
    <property type="match status" value="1"/>
</dbReference>
<dbReference type="InterPro" id="IPR038848">
    <property type="entry name" value="CABYR"/>
</dbReference>
<dbReference type="GO" id="GO:0005737">
    <property type="term" value="C:cytoplasm"/>
    <property type="evidence" value="ECO:0007669"/>
    <property type="project" value="TreeGrafter"/>
</dbReference>
<dbReference type="InterPro" id="IPR047579">
    <property type="entry name" value="DD_CABYR_SP17"/>
</dbReference>
<sequence>MNVQSSCPYGLKSLMECVSRATLLSQPADIPDFLLQYLSELISFRKSHPEDDPKVVSFNFQEMWEKKVLRKTNTPIATIETCVPSQSEVQVALKVLYTDLASSADQKVVKLSKKKLPSATPMHPTPAHPPRAGKKVPPPSLVVEGKGKPAPTPKYVSIKTSRVSKLTVPCQQQSKGKEDDAKKTPGTCRLLPRPTPQKPTPGGKASTSRATSHPSKMAVIPVPVVRRRLVPPPIPEEKTSGGRVSGKDMCEYGYKLKGFDQD</sequence>
<evidence type="ECO:0000313" key="3">
    <source>
        <dbReference type="Proteomes" id="UP001346869"/>
    </source>
</evidence>
<name>A0AAN7YAK8_ELEMC</name>